<evidence type="ECO:0000256" key="4">
    <source>
        <dbReference type="ARBA" id="ARBA00022737"/>
    </source>
</evidence>
<evidence type="ECO:0000256" key="1">
    <source>
        <dbReference type="ARBA" id="ARBA00004479"/>
    </source>
</evidence>
<dbReference type="SUPFAM" id="SSF48726">
    <property type="entry name" value="Immunoglobulin"/>
    <property type="match status" value="1"/>
</dbReference>
<keyword evidence="10" id="KW-0393">Immunoglobulin domain</keyword>
<feature type="non-terminal residue" evidence="11">
    <location>
        <position position="1"/>
    </location>
</feature>
<keyword evidence="6" id="KW-1133">Transmembrane helix</keyword>
<keyword evidence="12" id="KW-1185">Reference proteome</keyword>
<accession>A0A7L1TA49</accession>
<gene>
    <name evidence="11" type="primary">Icam2</name>
    <name evidence="11" type="ORF">ARAGUA_R15805</name>
</gene>
<evidence type="ECO:0000256" key="9">
    <source>
        <dbReference type="ARBA" id="ARBA00023180"/>
    </source>
</evidence>
<keyword evidence="8" id="KW-1015">Disulfide bond</keyword>
<dbReference type="InterPro" id="IPR047012">
    <property type="entry name" value="ICAM_VCAM"/>
</dbReference>
<dbReference type="InterPro" id="IPR036179">
    <property type="entry name" value="Ig-like_dom_sf"/>
</dbReference>
<evidence type="ECO:0000256" key="3">
    <source>
        <dbReference type="ARBA" id="ARBA00022729"/>
    </source>
</evidence>
<evidence type="ECO:0000313" key="11">
    <source>
        <dbReference type="EMBL" id="NXO58381.1"/>
    </source>
</evidence>
<reference evidence="11 12" key="1">
    <citation type="submission" date="2019-09" db="EMBL/GenBank/DDBJ databases">
        <title>Bird 10,000 Genomes (B10K) Project - Family phase.</title>
        <authorList>
            <person name="Zhang G."/>
        </authorList>
    </citation>
    <scope>NUCLEOTIDE SEQUENCE [LARGE SCALE GENOMIC DNA]</scope>
    <source>
        <strain evidence="11">B10K-DU-002-11</strain>
        <tissue evidence="11">Muscle</tissue>
    </source>
</reference>
<keyword evidence="3" id="KW-0732">Signal</keyword>
<dbReference type="InterPro" id="IPR003987">
    <property type="entry name" value="ICAM_VCAM_N"/>
</dbReference>
<keyword evidence="4" id="KW-0677">Repeat</keyword>
<dbReference type="Gene3D" id="2.60.40.10">
    <property type="entry name" value="Immunoglobulins"/>
    <property type="match status" value="1"/>
</dbReference>
<evidence type="ECO:0000256" key="7">
    <source>
        <dbReference type="ARBA" id="ARBA00023136"/>
    </source>
</evidence>
<evidence type="ECO:0000313" key="12">
    <source>
        <dbReference type="Proteomes" id="UP000567570"/>
    </source>
</evidence>
<dbReference type="PANTHER" id="PTHR13771:SF9">
    <property type="entry name" value="INTERCELLULAR ADHESION MOLECULE 5"/>
    <property type="match status" value="1"/>
</dbReference>
<evidence type="ECO:0000256" key="2">
    <source>
        <dbReference type="ARBA" id="ARBA00022692"/>
    </source>
</evidence>
<evidence type="ECO:0000256" key="10">
    <source>
        <dbReference type="ARBA" id="ARBA00023319"/>
    </source>
</evidence>
<dbReference type="GO" id="GO:0098609">
    <property type="term" value="P:cell-cell adhesion"/>
    <property type="evidence" value="ECO:0007669"/>
    <property type="project" value="InterPro"/>
</dbReference>
<evidence type="ECO:0000256" key="5">
    <source>
        <dbReference type="ARBA" id="ARBA00022889"/>
    </source>
</evidence>
<keyword evidence="9" id="KW-0325">Glycoprotein</keyword>
<keyword evidence="5" id="KW-0130">Cell adhesion</keyword>
<dbReference type="PANTHER" id="PTHR13771">
    <property type="entry name" value="INTERCELLULAR ADHESION MOLECULE"/>
    <property type="match status" value="1"/>
</dbReference>
<name>A0A7L1TA49_ARAGA</name>
<comment type="caution">
    <text evidence="11">The sequence shown here is derived from an EMBL/GenBank/DDBJ whole genome shotgun (WGS) entry which is preliminary data.</text>
</comment>
<dbReference type="GO" id="GO:0005886">
    <property type="term" value="C:plasma membrane"/>
    <property type="evidence" value="ECO:0007669"/>
    <property type="project" value="TreeGrafter"/>
</dbReference>
<dbReference type="GO" id="GO:0005178">
    <property type="term" value="F:integrin binding"/>
    <property type="evidence" value="ECO:0007669"/>
    <property type="project" value="InterPro"/>
</dbReference>
<dbReference type="AlphaFoldDB" id="A0A7L1TA49"/>
<keyword evidence="7" id="KW-0472">Membrane</keyword>
<evidence type="ECO:0000256" key="8">
    <source>
        <dbReference type="ARBA" id="ARBA00023157"/>
    </source>
</evidence>
<dbReference type="PRINTS" id="PR01472">
    <property type="entry name" value="ICAMVCAM1"/>
</dbReference>
<dbReference type="Proteomes" id="UP000567570">
    <property type="component" value="Unassembled WGS sequence"/>
</dbReference>
<dbReference type="InterPro" id="IPR013783">
    <property type="entry name" value="Ig-like_fold"/>
</dbReference>
<protein>
    <submittedName>
        <fullName evidence="11">ICAM2 protein</fullName>
    </submittedName>
</protein>
<dbReference type="EMBL" id="VXBL01008558">
    <property type="protein sequence ID" value="NXO58381.1"/>
    <property type="molecule type" value="Genomic_DNA"/>
</dbReference>
<comment type="subcellular location">
    <subcellularLocation>
        <location evidence="1">Membrane</location>
        <topology evidence="1">Single-pass type I membrane protein</topology>
    </subcellularLocation>
</comment>
<proteinExistence type="predicted"/>
<keyword evidence="2" id="KW-0812">Transmembrane</keyword>
<organism evidence="11 12">
    <name type="scientific">Aramus guarauna</name>
    <name type="common">Limpkin</name>
    <name type="synonym">Scolopax guarauna</name>
    <dbReference type="NCBI Taxonomy" id="54356"/>
    <lineage>
        <taxon>Eukaryota</taxon>
        <taxon>Metazoa</taxon>
        <taxon>Chordata</taxon>
        <taxon>Craniata</taxon>
        <taxon>Vertebrata</taxon>
        <taxon>Euteleostomi</taxon>
        <taxon>Archelosauria</taxon>
        <taxon>Archosauria</taxon>
        <taxon>Dinosauria</taxon>
        <taxon>Saurischia</taxon>
        <taxon>Theropoda</taxon>
        <taxon>Coelurosauria</taxon>
        <taxon>Aves</taxon>
        <taxon>Neognathae</taxon>
        <taxon>Neoaves</taxon>
        <taxon>Gruiformes</taxon>
        <taxon>Aramidae</taxon>
        <taxon>Aramus</taxon>
    </lineage>
</organism>
<feature type="non-terminal residue" evidence="11">
    <location>
        <position position="107"/>
    </location>
</feature>
<sequence>LLEVTAWNSSILCYYSCGGERKVLTTKLIVYRSLEQVTLDPVRELEVGKSHELTCRVDKVAPIQKLTVILWKGGEILHTKTFQEYSQDEPVPVEVIHRLTAQRQDDG</sequence>
<evidence type="ECO:0000256" key="6">
    <source>
        <dbReference type="ARBA" id="ARBA00022989"/>
    </source>
</evidence>